<evidence type="ECO:0000313" key="2">
    <source>
        <dbReference type="Proteomes" id="UP000747542"/>
    </source>
</evidence>
<reference evidence="1" key="1">
    <citation type="journal article" date="2021" name="Sci. Adv.">
        <title>The American lobster genome reveals insights on longevity, neural, and immune adaptations.</title>
        <authorList>
            <person name="Polinski J.M."/>
            <person name="Zimin A.V."/>
            <person name="Clark K.F."/>
            <person name="Kohn A.B."/>
            <person name="Sadowski N."/>
            <person name="Timp W."/>
            <person name="Ptitsyn A."/>
            <person name="Khanna P."/>
            <person name="Romanova D.Y."/>
            <person name="Williams P."/>
            <person name="Greenwood S.J."/>
            <person name="Moroz L.L."/>
            <person name="Walt D.R."/>
            <person name="Bodnar A.G."/>
        </authorList>
    </citation>
    <scope>NUCLEOTIDE SEQUENCE</scope>
    <source>
        <strain evidence="1">GMGI-L3</strain>
    </source>
</reference>
<proteinExistence type="predicted"/>
<comment type="caution">
    <text evidence="1">The sequence shown here is derived from an EMBL/GenBank/DDBJ whole genome shotgun (WGS) entry which is preliminary data.</text>
</comment>
<keyword evidence="2" id="KW-1185">Reference proteome</keyword>
<evidence type="ECO:0000313" key="1">
    <source>
        <dbReference type="EMBL" id="KAG7174906.1"/>
    </source>
</evidence>
<dbReference type="EMBL" id="JAHLQT010006389">
    <property type="protein sequence ID" value="KAG7174906.1"/>
    <property type="molecule type" value="Genomic_DNA"/>
</dbReference>
<dbReference type="AlphaFoldDB" id="A0A8J5N713"/>
<protein>
    <submittedName>
        <fullName evidence="1">Uncharacterized protein</fullName>
    </submittedName>
</protein>
<accession>A0A8J5N713</accession>
<gene>
    <name evidence="1" type="ORF">Hamer_G023044</name>
</gene>
<organism evidence="1 2">
    <name type="scientific">Homarus americanus</name>
    <name type="common">American lobster</name>
    <dbReference type="NCBI Taxonomy" id="6706"/>
    <lineage>
        <taxon>Eukaryota</taxon>
        <taxon>Metazoa</taxon>
        <taxon>Ecdysozoa</taxon>
        <taxon>Arthropoda</taxon>
        <taxon>Crustacea</taxon>
        <taxon>Multicrustacea</taxon>
        <taxon>Malacostraca</taxon>
        <taxon>Eumalacostraca</taxon>
        <taxon>Eucarida</taxon>
        <taxon>Decapoda</taxon>
        <taxon>Pleocyemata</taxon>
        <taxon>Astacidea</taxon>
        <taxon>Nephropoidea</taxon>
        <taxon>Nephropidae</taxon>
        <taxon>Homarus</taxon>
    </lineage>
</organism>
<sequence length="117" mass="12565">MLGSAAHYTTNVNVMLQLGSPQPEASGGAVLLRRRDVVVVGQGVVATVPPPPPAPCPHARVVAEVLMMSERSPLDGAVGATMCSLRRYLRLKPFWQMGHLKLLGAVCSLSWRRQVPV</sequence>
<dbReference type="Proteomes" id="UP000747542">
    <property type="component" value="Unassembled WGS sequence"/>
</dbReference>
<name>A0A8J5N713_HOMAM</name>